<dbReference type="PROSITE" id="PS50006">
    <property type="entry name" value="FHA_DOMAIN"/>
    <property type="match status" value="1"/>
</dbReference>
<dbReference type="GO" id="GO:0005737">
    <property type="term" value="C:cytoplasm"/>
    <property type="evidence" value="ECO:0007669"/>
    <property type="project" value="TreeGrafter"/>
</dbReference>
<dbReference type="InterPro" id="IPR000253">
    <property type="entry name" value="FHA_dom"/>
</dbReference>
<organism evidence="4 5">
    <name type="scientific">Cerrena zonata</name>
    <dbReference type="NCBI Taxonomy" id="2478898"/>
    <lineage>
        <taxon>Eukaryota</taxon>
        <taxon>Fungi</taxon>
        <taxon>Dikarya</taxon>
        <taxon>Basidiomycota</taxon>
        <taxon>Agaricomycotina</taxon>
        <taxon>Agaricomycetes</taxon>
        <taxon>Polyporales</taxon>
        <taxon>Cerrenaceae</taxon>
        <taxon>Cerrena</taxon>
    </lineage>
</organism>
<accession>A0AAW0G0B3</accession>
<dbReference type="Gene3D" id="2.60.200.20">
    <property type="match status" value="1"/>
</dbReference>
<evidence type="ECO:0000313" key="5">
    <source>
        <dbReference type="Proteomes" id="UP001385951"/>
    </source>
</evidence>
<feature type="coiled-coil region" evidence="1">
    <location>
        <begin position="481"/>
        <end position="529"/>
    </location>
</feature>
<dbReference type="InterPro" id="IPR008984">
    <property type="entry name" value="SMAD_FHA_dom_sf"/>
</dbReference>
<feature type="coiled-coil region" evidence="1">
    <location>
        <begin position="584"/>
        <end position="618"/>
    </location>
</feature>
<feature type="compositionally biased region" description="Low complexity" evidence="2">
    <location>
        <begin position="456"/>
        <end position="474"/>
    </location>
</feature>
<evidence type="ECO:0000313" key="4">
    <source>
        <dbReference type="EMBL" id="KAK7683056.1"/>
    </source>
</evidence>
<feature type="compositionally biased region" description="Acidic residues" evidence="2">
    <location>
        <begin position="374"/>
        <end position="385"/>
    </location>
</feature>
<feature type="domain" description="FHA" evidence="3">
    <location>
        <begin position="38"/>
        <end position="94"/>
    </location>
</feature>
<evidence type="ECO:0000259" key="3">
    <source>
        <dbReference type="PROSITE" id="PS50006"/>
    </source>
</evidence>
<reference evidence="4 5" key="1">
    <citation type="submission" date="2022-09" db="EMBL/GenBank/DDBJ databases">
        <authorList>
            <person name="Palmer J.M."/>
        </authorList>
    </citation>
    <scope>NUCLEOTIDE SEQUENCE [LARGE SCALE GENOMIC DNA]</scope>
    <source>
        <strain evidence="4 5">DSM 7382</strain>
    </source>
</reference>
<feature type="region of interest" description="Disordered" evidence="2">
    <location>
        <begin position="246"/>
        <end position="300"/>
    </location>
</feature>
<protein>
    <recommendedName>
        <fullName evidence="3">FHA domain-containing protein</fullName>
    </recommendedName>
</protein>
<dbReference type="Proteomes" id="UP001385951">
    <property type="component" value="Unassembled WGS sequence"/>
</dbReference>
<comment type="caution">
    <text evidence="4">The sequence shown here is derived from an EMBL/GenBank/DDBJ whole genome shotgun (WGS) entry which is preliminary data.</text>
</comment>
<sequence length="822" mass="90088">MPPFTSSLGPVQLPALYLYPLNDSFIPKHISLVNNQRVKIGRQTNAKTVPAERNGYFDSKVLSRQHAEVWEENSKIFIKDVKSSNGTFINSERLSPEGLESEPFELKTDDVVEFGIDIVGEDNKTIIHHKVAARVVCVFTEQDAQNAARAEAQSATFGLNAPAGGMSSASAFSFANQAGANGTGGPQRRGTMQASGLGMGGLGPTRAPGKSNISFDHILSRLQGELQKSRETGNDLHALSNAMNDIHETLGGNMPPNLPPYPQTLPPVVPPQPAQQSQHGQSSQGAPSPSDPQDSTPALSELQSQLHETQMSLATHVEKIRSLESILAEHEAIKREVSSMRELMEERKREIELLRVQSQSPNHLRRHSSRMDEGADGDFMNDDDDARSVSTVIPHELERVDEEDEEQLAAEEEEEERRRRRDELGRPRTPEPSGMGMDDDEQDSDHRQLDNSHLHAQSIPASQSSTPASTSSIPDDLIQRMNTLTNQLESALELSRSLEAQHHTAQSTISQLESKVSALESMVQTTQSQVQAQTTAQQEFLETLESKQPSPEAVEEERSRERESLVQILNDWKSSVEGQWSSVREEWTDERERLKRAKDEFESKIKSVEDNMNSAATKVESGLASLTAFQVQFRHSQLNGSAKINGGGLVTPPSPRSISVASSRPRQRKRRPSSSRGRTRSRSESPSSTRMNGRDDSPVSPVSNDLDELSPRSRHAPWMIDDSGSEIDSEAPSVNGISKTVVDSLELRKTTGIKYPITPEPSLRDAPVTGLNPTVVVKTEDPPPKDVAYPPPVNNVSTIVGLIAVGVAVLAVAYRVKPDGAG</sequence>
<dbReference type="SUPFAM" id="SSF49879">
    <property type="entry name" value="SMAD/FHA domain"/>
    <property type="match status" value="1"/>
</dbReference>
<feature type="compositionally biased region" description="Acidic residues" evidence="2">
    <location>
        <begin position="399"/>
        <end position="415"/>
    </location>
</feature>
<feature type="compositionally biased region" description="Low complexity" evidence="2">
    <location>
        <begin position="274"/>
        <end position="295"/>
    </location>
</feature>
<dbReference type="Pfam" id="PF00498">
    <property type="entry name" value="FHA"/>
    <property type="match status" value="1"/>
</dbReference>
<keyword evidence="5" id="KW-1185">Reference proteome</keyword>
<keyword evidence="1" id="KW-0175">Coiled coil</keyword>
<feature type="region of interest" description="Disordered" evidence="2">
    <location>
        <begin position="179"/>
        <end position="212"/>
    </location>
</feature>
<dbReference type="PANTHER" id="PTHR15715:SF37">
    <property type="entry name" value="LD47843P"/>
    <property type="match status" value="1"/>
</dbReference>
<gene>
    <name evidence="4" type="ORF">QCA50_013728</name>
</gene>
<proteinExistence type="predicted"/>
<evidence type="ECO:0000256" key="1">
    <source>
        <dbReference type="SAM" id="Coils"/>
    </source>
</evidence>
<dbReference type="InterPro" id="IPR051176">
    <property type="entry name" value="Cent_Immune-Sig_Mod"/>
</dbReference>
<dbReference type="EMBL" id="JASBNA010000032">
    <property type="protein sequence ID" value="KAK7683056.1"/>
    <property type="molecule type" value="Genomic_DNA"/>
</dbReference>
<dbReference type="PANTHER" id="PTHR15715">
    <property type="entry name" value="CENTROSOMAL PROTEIN OF 170 KDA"/>
    <property type="match status" value="1"/>
</dbReference>
<feature type="region of interest" description="Disordered" evidence="2">
    <location>
        <begin position="644"/>
        <end position="732"/>
    </location>
</feature>
<feature type="region of interest" description="Disordered" evidence="2">
    <location>
        <begin position="543"/>
        <end position="562"/>
    </location>
</feature>
<dbReference type="SMART" id="SM00240">
    <property type="entry name" value="FHA"/>
    <property type="match status" value="1"/>
</dbReference>
<feature type="compositionally biased region" description="Pro residues" evidence="2">
    <location>
        <begin position="256"/>
        <end position="273"/>
    </location>
</feature>
<dbReference type="Gene3D" id="1.10.287.1490">
    <property type="match status" value="1"/>
</dbReference>
<feature type="compositionally biased region" description="Basic residues" evidence="2">
    <location>
        <begin position="665"/>
        <end position="680"/>
    </location>
</feature>
<evidence type="ECO:0000256" key="2">
    <source>
        <dbReference type="SAM" id="MobiDB-lite"/>
    </source>
</evidence>
<feature type="region of interest" description="Disordered" evidence="2">
    <location>
        <begin position="354"/>
        <end position="474"/>
    </location>
</feature>
<name>A0AAW0G0B3_9APHY</name>
<dbReference type="AlphaFoldDB" id="A0AAW0G0B3"/>
<feature type="compositionally biased region" description="Basic and acidic residues" evidence="2">
    <location>
        <begin position="444"/>
        <end position="453"/>
    </location>
</feature>